<keyword evidence="3" id="KW-1185">Reference proteome</keyword>
<organism evidence="2 3">
    <name type="scientific">Bugula neritina</name>
    <name type="common">Brown bryozoan</name>
    <name type="synonym">Sertularia neritina</name>
    <dbReference type="NCBI Taxonomy" id="10212"/>
    <lineage>
        <taxon>Eukaryota</taxon>
        <taxon>Metazoa</taxon>
        <taxon>Spiralia</taxon>
        <taxon>Lophotrochozoa</taxon>
        <taxon>Bryozoa</taxon>
        <taxon>Gymnolaemata</taxon>
        <taxon>Cheilostomatida</taxon>
        <taxon>Flustrina</taxon>
        <taxon>Buguloidea</taxon>
        <taxon>Bugulidae</taxon>
        <taxon>Bugula</taxon>
    </lineage>
</organism>
<feature type="chain" id="PRO_5029658240" evidence="1">
    <location>
        <begin position="22"/>
        <end position="142"/>
    </location>
</feature>
<reference evidence="2" key="1">
    <citation type="submission" date="2020-06" db="EMBL/GenBank/DDBJ databases">
        <title>Draft genome of Bugula neritina, a colonial animal packing powerful symbionts and potential medicines.</title>
        <authorList>
            <person name="Rayko M."/>
        </authorList>
    </citation>
    <scope>NUCLEOTIDE SEQUENCE [LARGE SCALE GENOMIC DNA]</scope>
    <source>
        <strain evidence="2">Kwan_BN1</strain>
    </source>
</reference>
<keyword evidence="1" id="KW-0732">Signal</keyword>
<protein>
    <submittedName>
        <fullName evidence="2">Uncharacterized protein</fullName>
    </submittedName>
</protein>
<dbReference type="AlphaFoldDB" id="A0A7J7J584"/>
<feature type="signal peptide" evidence="1">
    <location>
        <begin position="1"/>
        <end position="21"/>
    </location>
</feature>
<gene>
    <name evidence="2" type="ORF">EB796_020336</name>
</gene>
<name>A0A7J7J584_BUGNE</name>
<proteinExistence type="predicted"/>
<dbReference type="EMBL" id="VXIV02003058">
    <property type="protein sequence ID" value="KAF6021359.1"/>
    <property type="molecule type" value="Genomic_DNA"/>
</dbReference>
<dbReference type="Proteomes" id="UP000593567">
    <property type="component" value="Unassembled WGS sequence"/>
</dbReference>
<sequence>MKGLYQVMMFVFCTNWVVVRSTPIGSVPDSRVLSHQIISRVRTEQVEREESALSDLLSLNAGDSAPDQPSGEDLTEIIYLPAPTTTRRPTTTGYPTCLRVCYLCLAAGEHEERDAYDCVDRCIQPDAEKLTCPSHPFTNGSI</sequence>
<evidence type="ECO:0000313" key="3">
    <source>
        <dbReference type="Proteomes" id="UP000593567"/>
    </source>
</evidence>
<evidence type="ECO:0000313" key="2">
    <source>
        <dbReference type="EMBL" id="KAF6021359.1"/>
    </source>
</evidence>
<accession>A0A7J7J584</accession>
<comment type="caution">
    <text evidence="2">The sequence shown here is derived from an EMBL/GenBank/DDBJ whole genome shotgun (WGS) entry which is preliminary data.</text>
</comment>
<evidence type="ECO:0000256" key="1">
    <source>
        <dbReference type="SAM" id="SignalP"/>
    </source>
</evidence>